<dbReference type="RefSeq" id="WP_336434386.1">
    <property type="nucleotide sequence ID" value="NZ_JBHOHH010000006.1"/>
</dbReference>
<comment type="caution">
    <text evidence="3">The sequence shown here is derived from an EMBL/GenBank/DDBJ whole genome shotgun (WGS) entry which is preliminary data.</text>
</comment>
<comment type="subcellular location">
    <subcellularLocation>
        <location evidence="1">Cell inner membrane</location>
        <topology evidence="1">Multi-pass membrane protein</topology>
    </subcellularLocation>
</comment>
<keyword evidence="4" id="KW-1185">Reference proteome</keyword>
<proteinExistence type="predicted"/>
<evidence type="ECO:0000313" key="3">
    <source>
        <dbReference type="EMBL" id="MEI4548422.1"/>
    </source>
</evidence>
<reference evidence="3 4" key="1">
    <citation type="submission" date="2023-12" db="EMBL/GenBank/DDBJ databases">
        <title>Friends and Foes: Symbiotic and Algicidal bacterial influence on Karenia brevis blooms.</title>
        <authorList>
            <person name="Fei C."/>
            <person name="Mohamed A.R."/>
            <person name="Booker A."/>
            <person name="Arshad M."/>
            <person name="Klass S."/>
            <person name="Ahn S."/>
            <person name="Gilbert P.M."/>
            <person name="Heil C.A."/>
            <person name="Martinez J.M."/>
            <person name="Amin S.A."/>
        </authorList>
    </citation>
    <scope>NUCLEOTIDE SEQUENCE [LARGE SCALE GENOMIC DNA]</scope>
    <source>
        <strain evidence="3 4">CE15</strain>
    </source>
</reference>
<gene>
    <name evidence="3" type="ORF">WAE96_01710</name>
</gene>
<keyword evidence="1" id="KW-0997">Cell inner membrane</keyword>
<organism evidence="3 4">
    <name type="scientific">Pseudoalteromonas spongiae</name>
    <dbReference type="NCBI Taxonomy" id="298657"/>
    <lineage>
        <taxon>Bacteria</taxon>
        <taxon>Pseudomonadati</taxon>
        <taxon>Pseudomonadota</taxon>
        <taxon>Gammaproteobacteria</taxon>
        <taxon>Alteromonadales</taxon>
        <taxon>Pseudoalteromonadaceae</taxon>
        <taxon>Pseudoalteromonas</taxon>
    </lineage>
</organism>
<accession>A0ABU8ENH2</accession>
<dbReference type="PANTHER" id="PTHR35813:SF1">
    <property type="entry name" value="INNER MEMBRANE PROTEIN YBAN"/>
    <property type="match status" value="1"/>
</dbReference>
<evidence type="ECO:0000256" key="1">
    <source>
        <dbReference type="PIRNR" id="PIRNR016789"/>
    </source>
</evidence>
<keyword evidence="2" id="KW-0812">Transmembrane</keyword>
<dbReference type="PANTHER" id="PTHR35813">
    <property type="entry name" value="INNER MEMBRANE PROTEIN YBAN"/>
    <property type="match status" value="1"/>
</dbReference>
<evidence type="ECO:0000256" key="2">
    <source>
        <dbReference type="SAM" id="Phobius"/>
    </source>
</evidence>
<protein>
    <recommendedName>
        <fullName evidence="1">Inner membrane protein</fullName>
    </recommendedName>
</protein>
<evidence type="ECO:0000313" key="4">
    <source>
        <dbReference type="Proteomes" id="UP001382455"/>
    </source>
</evidence>
<name>A0ABU8ENH2_9GAMM</name>
<dbReference type="InterPro" id="IPR007401">
    <property type="entry name" value="DUF454"/>
</dbReference>
<dbReference type="Pfam" id="PF04304">
    <property type="entry name" value="DUF454"/>
    <property type="match status" value="1"/>
</dbReference>
<feature type="transmembrane region" description="Helical" evidence="2">
    <location>
        <begin position="94"/>
        <end position="119"/>
    </location>
</feature>
<keyword evidence="2" id="KW-1133">Transmembrane helix</keyword>
<dbReference type="PIRSF" id="PIRSF016789">
    <property type="entry name" value="DUF454"/>
    <property type="match status" value="1"/>
</dbReference>
<feature type="transmembrane region" description="Helical" evidence="2">
    <location>
        <begin position="12"/>
        <end position="31"/>
    </location>
</feature>
<keyword evidence="1" id="KW-1003">Cell membrane</keyword>
<sequence>MLKKTVIRSVWLVIGLVSLLLGVLGVFLPLLPTTPFVLLSAFCFSKSSTRMHSWLLNHRIFGQLITDWEAHGVIRTKIKVIATSSMLLLVSYPLLFIAFPIWLKAIVVISIVSVLLFIWSRPSKPSDNQVKDPLKL</sequence>
<dbReference type="Proteomes" id="UP001382455">
    <property type="component" value="Unassembled WGS sequence"/>
</dbReference>
<dbReference type="EMBL" id="JBAWKS010000001">
    <property type="protein sequence ID" value="MEI4548422.1"/>
    <property type="molecule type" value="Genomic_DNA"/>
</dbReference>
<keyword evidence="1 2" id="KW-0472">Membrane</keyword>